<sequence length="204" mass="22284">MIDLPFCSLLSHSLDPSPQLLNPSQNPPLPPPPPPLSSTLPPPPPSPTPVVVVFAATSRKNCAISVNESNVISSSGVETRASLRDFDRWCYESRVSNNQKSELESYLEEARFPRAETFNILDWWKTNSPRLPVLAKIARDILTVPATTVASEAAFSVGGRIIDESRTCLLPDAVEALVVADDWIEPIPKRTVHMESSGTQTDNA</sequence>
<gene>
    <name evidence="3" type="ORF">Sangu_0431800</name>
</gene>
<dbReference type="PANTHER" id="PTHR23272">
    <property type="entry name" value="BED FINGER-RELATED"/>
    <property type="match status" value="1"/>
</dbReference>
<reference evidence="3" key="2">
    <citation type="journal article" date="2024" name="Plant">
        <title>Genomic evolution and insights into agronomic trait innovations of Sesamum species.</title>
        <authorList>
            <person name="Miao H."/>
            <person name="Wang L."/>
            <person name="Qu L."/>
            <person name="Liu H."/>
            <person name="Sun Y."/>
            <person name="Le M."/>
            <person name="Wang Q."/>
            <person name="Wei S."/>
            <person name="Zheng Y."/>
            <person name="Lin W."/>
            <person name="Duan Y."/>
            <person name="Cao H."/>
            <person name="Xiong S."/>
            <person name="Wang X."/>
            <person name="Wei L."/>
            <person name="Li C."/>
            <person name="Ma Q."/>
            <person name="Ju M."/>
            <person name="Zhao R."/>
            <person name="Li G."/>
            <person name="Mu C."/>
            <person name="Tian Q."/>
            <person name="Mei H."/>
            <person name="Zhang T."/>
            <person name="Gao T."/>
            <person name="Zhang H."/>
        </authorList>
    </citation>
    <scope>NUCLEOTIDE SEQUENCE</scope>
    <source>
        <strain evidence="3">G01</strain>
    </source>
</reference>
<evidence type="ECO:0000313" key="3">
    <source>
        <dbReference type="EMBL" id="KAL0371137.1"/>
    </source>
</evidence>
<reference evidence="3" key="1">
    <citation type="submission" date="2020-06" db="EMBL/GenBank/DDBJ databases">
        <authorList>
            <person name="Li T."/>
            <person name="Hu X."/>
            <person name="Zhang T."/>
            <person name="Song X."/>
            <person name="Zhang H."/>
            <person name="Dai N."/>
            <person name="Sheng W."/>
            <person name="Hou X."/>
            <person name="Wei L."/>
        </authorList>
    </citation>
    <scope>NUCLEOTIDE SEQUENCE</scope>
    <source>
        <strain evidence="3">G01</strain>
        <tissue evidence="3">Leaf</tissue>
    </source>
</reference>
<comment type="caution">
    <text evidence="3">The sequence shown here is derived from an EMBL/GenBank/DDBJ whole genome shotgun (WGS) entry which is preliminary data.</text>
</comment>
<dbReference type="Pfam" id="PF05699">
    <property type="entry name" value="Dimer_Tnp_hAT"/>
    <property type="match status" value="1"/>
</dbReference>
<evidence type="ECO:0000259" key="2">
    <source>
        <dbReference type="Pfam" id="PF05699"/>
    </source>
</evidence>
<organism evidence="3">
    <name type="scientific">Sesamum angustifolium</name>
    <dbReference type="NCBI Taxonomy" id="2727405"/>
    <lineage>
        <taxon>Eukaryota</taxon>
        <taxon>Viridiplantae</taxon>
        <taxon>Streptophyta</taxon>
        <taxon>Embryophyta</taxon>
        <taxon>Tracheophyta</taxon>
        <taxon>Spermatophyta</taxon>
        <taxon>Magnoliopsida</taxon>
        <taxon>eudicotyledons</taxon>
        <taxon>Gunneridae</taxon>
        <taxon>Pentapetalae</taxon>
        <taxon>asterids</taxon>
        <taxon>lamiids</taxon>
        <taxon>Lamiales</taxon>
        <taxon>Pedaliaceae</taxon>
        <taxon>Sesamum</taxon>
    </lineage>
</organism>
<dbReference type="SUPFAM" id="SSF53098">
    <property type="entry name" value="Ribonuclease H-like"/>
    <property type="match status" value="1"/>
</dbReference>
<feature type="region of interest" description="Disordered" evidence="1">
    <location>
        <begin position="16"/>
        <end position="44"/>
    </location>
</feature>
<dbReference type="InterPro" id="IPR012337">
    <property type="entry name" value="RNaseH-like_sf"/>
</dbReference>
<accession>A0AAW2QTS2</accession>
<proteinExistence type="predicted"/>
<name>A0AAW2QTS2_9LAMI</name>
<evidence type="ECO:0000256" key="1">
    <source>
        <dbReference type="SAM" id="MobiDB-lite"/>
    </source>
</evidence>
<dbReference type="GO" id="GO:0046983">
    <property type="term" value="F:protein dimerization activity"/>
    <property type="evidence" value="ECO:0007669"/>
    <property type="project" value="InterPro"/>
</dbReference>
<feature type="domain" description="HAT C-terminal dimerisation" evidence="2">
    <location>
        <begin position="102"/>
        <end position="184"/>
    </location>
</feature>
<dbReference type="AlphaFoldDB" id="A0AAW2QTS2"/>
<dbReference type="EMBL" id="JACGWK010000002">
    <property type="protein sequence ID" value="KAL0371137.1"/>
    <property type="molecule type" value="Genomic_DNA"/>
</dbReference>
<protein>
    <submittedName>
        <fullName evidence="3">Zinc finger BED domain-containing protein DAYSLEEPER</fullName>
    </submittedName>
</protein>
<dbReference type="InterPro" id="IPR008906">
    <property type="entry name" value="HATC_C_dom"/>
</dbReference>
<feature type="compositionally biased region" description="Pro residues" evidence="1">
    <location>
        <begin position="25"/>
        <end position="44"/>
    </location>
</feature>